<feature type="compositionally biased region" description="Pro residues" evidence="1">
    <location>
        <begin position="76"/>
        <end position="88"/>
    </location>
</feature>
<evidence type="ECO:0000313" key="3">
    <source>
        <dbReference type="Proteomes" id="UP001165685"/>
    </source>
</evidence>
<gene>
    <name evidence="2" type="ORF">O4U47_30720</name>
</gene>
<evidence type="ECO:0000313" key="2">
    <source>
        <dbReference type="EMBL" id="MDA2808919.1"/>
    </source>
</evidence>
<comment type="caution">
    <text evidence="2">The sequence shown here is derived from an EMBL/GenBank/DDBJ whole genome shotgun (WGS) entry which is preliminary data.</text>
</comment>
<dbReference type="InterPro" id="IPR013493">
    <property type="entry name" value="CHP02677"/>
</dbReference>
<feature type="compositionally biased region" description="Basic and acidic residues" evidence="1">
    <location>
        <begin position="91"/>
        <end position="107"/>
    </location>
</feature>
<keyword evidence="3" id="KW-1185">Reference proteome</keyword>
<name>A0ABT4TW35_9ACTN</name>
<dbReference type="Pfam" id="PF09660">
    <property type="entry name" value="DUF2397"/>
    <property type="match status" value="1"/>
</dbReference>
<dbReference type="RefSeq" id="WP_270681504.1">
    <property type="nucleotide sequence ID" value="NZ_JAQFWP010000116.1"/>
</dbReference>
<dbReference type="EMBL" id="JAQFWP010000116">
    <property type="protein sequence ID" value="MDA2808919.1"/>
    <property type="molecule type" value="Genomic_DNA"/>
</dbReference>
<accession>A0ABT4TW35</accession>
<evidence type="ECO:0000256" key="1">
    <source>
        <dbReference type="SAM" id="MobiDB-lite"/>
    </source>
</evidence>
<reference evidence="2" key="1">
    <citation type="submission" date="2023-01" db="EMBL/GenBank/DDBJ databases">
        <title>Draft genome sequence of Nocardiopsis sp. LSu2-4 isolated from halophytes.</title>
        <authorList>
            <person name="Duangmal K."/>
            <person name="Chantavorakit T."/>
        </authorList>
    </citation>
    <scope>NUCLEOTIDE SEQUENCE</scope>
    <source>
        <strain evidence="2">LSu2-4</strain>
    </source>
</reference>
<feature type="region of interest" description="Disordered" evidence="1">
    <location>
        <begin position="57"/>
        <end position="107"/>
    </location>
</feature>
<organism evidence="2 3">
    <name type="scientific">Nocardiopsis suaedae</name>
    <dbReference type="NCBI Taxonomy" id="3018444"/>
    <lineage>
        <taxon>Bacteria</taxon>
        <taxon>Bacillati</taxon>
        <taxon>Actinomycetota</taxon>
        <taxon>Actinomycetes</taxon>
        <taxon>Streptosporangiales</taxon>
        <taxon>Nocardiopsidaceae</taxon>
        <taxon>Nocardiopsis</taxon>
    </lineage>
</organism>
<sequence>MGDSAVDEAAGSGRATGRHGRAALLRLARWFDSADAARADALYAAAFAAWPARHLGGSGDESAPATGSWWNSPPAHAAPPRPVGPLPTEPAADHSAQRAALRDDAESRAHWRRAAAAQVHRALAERTGGDDRIDLTPAAMGVLMELLTAALGSGHPERAPVGAGDLELEIRLHAGPAPDAALTLASPDGELLLEGLWLQVTDYRVTRVPSDDDGPRQEPPE</sequence>
<dbReference type="Proteomes" id="UP001165685">
    <property type="component" value="Unassembled WGS sequence"/>
</dbReference>
<protein>
    <submittedName>
        <fullName evidence="2">DUF2397 family protein</fullName>
    </submittedName>
</protein>
<proteinExistence type="predicted"/>